<dbReference type="EMBL" id="CP039375">
    <property type="protein sequence ID" value="QCD64474.1"/>
    <property type="molecule type" value="Genomic_DNA"/>
</dbReference>
<sequence>MDDPPVAESERHRPETDQQFEIVDGVRVDRTLTDLFAAVASVATFDGALYVVVRFLPEYLSVRGVGPVAIGAFGTFWLAITALDRRDTGRLPVLVAGATAGVLAWLVAPTVTDSTLALWVAVTAGGLGPAAWYWSRTAIGVPLADAWPPASRSTRRPGGPVWVLGPLVLSIIVLVLSASFSAGFRIVLALTVALGGTAGALWLSLDDTGSQPSSRRVRTVPHLGDSLLEVAMGVVSVFVVLVVTRVLDVELAVLGIQLGSAATFGLLLLVEIVAGALARTAGPRLVGSIGSRPLLVYGSLVVAAFPLVLVSVPPTPLAVGGLFAIYGTRSLAGVARRAGGAICRPASDRRRTVVVAAGPLLGGVLFAVDPVLAFGSATAIGAVGVWELARTHVTGAGWRDR</sequence>
<organism evidence="2 3">
    <name type="scientific">Halomicrobium mukohataei</name>
    <dbReference type="NCBI Taxonomy" id="57705"/>
    <lineage>
        <taxon>Archaea</taxon>
        <taxon>Methanobacteriati</taxon>
        <taxon>Methanobacteriota</taxon>
        <taxon>Stenosarchaea group</taxon>
        <taxon>Halobacteria</taxon>
        <taxon>Halobacteriales</taxon>
        <taxon>Haloarculaceae</taxon>
        <taxon>Halomicrobium</taxon>
    </lineage>
</organism>
<evidence type="ECO:0000313" key="3">
    <source>
        <dbReference type="Proteomes" id="UP000297053"/>
    </source>
</evidence>
<evidence type="ECO:0008006" key="4">
    <source>
        <dbReference type="Google" id="ProtNLM"/>
    </source>
</evidence>
<gene>
    <name evidence="2" type="ORF">E5139_02030</name>
</gene>
<feature type="transmembrane region" description="Helical" evidence="1">
    <location>
        <begin position="59"/>
        <end position="79"/>
    </location>
</feature>
<dbReference type="AlphaFoldDB" id="A0A4D6K9M7"/>
<keyword evidence="1" id="KW-0472">Membrane</keyword>
<keyword evidence="1" id="KW-0812">Transmembrane</keyword>
<feature type="transmembrane region" description="Helical" evidence="1">
    <location>
        <begin position="116"/>
        <end position="134"/>
    </location>
</feature>
<accession>A0A4D6K9M7</accession>
<protein>
    <recommendedName>
        <fullName evidence="4">MFS transporter</fullName>
    </recommendedName>
</protein>
<feature type="transmembrane region" description="Helical" evidence="1">
    <location>
        <begin position="35"/>
        <end position="53"/>
    </location>
</feature>
<feature type="transmembrane region" description="Helical" evidence="1">
    <location>
        <begin position="226"/>
        <end position="247"/>
    </location>
</feature>
<dbReference type="KEGG" id="halz:E5139_02030"/>
<feature type="transmembrane region" description="Helical" evidence="1">
    <location>
        <begin position="91"/>
        <end position="110"/>
    </location>
</feature>
<dbReference type="GeneID" id="42177677"/>
<keyword evidence="1" id="KW-1133">Transmembrane helix</keyword>
<reference evidence="2 3" key="1">
    <citation type="submission" date="2019-04" db="EMBL/GenBank/DDBJ databases">
        <title>Complete genome sequence of Arthrobacter sp. ZXY-2 associated with effective atrazine degradation and salt adaptation.</title>
        <authorList>
            <person name="Zhao X."/>
        </authorList>
    </citation>
    <scope>NUCLEOTIDE SEQUENCE [LARGE SCALE GENOMIC DNA]</scope>
    <source>
        <strain evidence="3">ZP60</strain>
    </source>
</reference>
<dbReference type="SUPFAM" id="SSF103473">
    <property type="entry name" value="MFS general substrate transporter"/>
    <property type="match status" value="1"/>
</dbReference>
<proteinExistence type="predicted"/>
<dbReference type="Proteomes" id="UP000297053">
    <property type="component" value="Chromosome"/>
</dbReference>
<feature type="transmembrane region" description="Helical" evidence="1">
    <location>
        <begin position="161"/>
        <end position="180"/>
    </location>
</feature>
<evidence type="ECO:0000313" key="2">
    <source>
        <dbReference type="EMBL" id="QCD64474.1"/>
    </source>
</evidence>
<feature type="transmembrane region" description="Helical" evidence="1">
    <location>
        <begin position="186"/>
        <end position="205"/>
    </location>
</feature>
<feature type="transmembrane region" description="Helical" evidence="1">
    <location>
        <begin position="253"/>
        <end position="277"/>
    </location>
</feature>
<reference evidence="2 3" key="2">
    <citation type="submission" date="2019-04" db="EMBL/GenBank/DDBJ databases">
        <authorList>
            <person name="Yang S."/>
            <person name="Wei W."/>
        </authorList>
    </citation>
    <scope>NUCLEOTIDE SEQUENCE [LARGE SCALE GENOMIC DNA]</scope>
    <source>
        <strain evidence="3">ZP60</strain>
    </source>
</reference>
<feature type="transmembrane region" description="Helical" evidence="1">
    <location>
        <begin position="315"/>
        <end position="332"/>
    </location>
</feature>
<dbReference type="RefSeq" id="WP_015763896.1">
    <property type="nucleotide sequence ID" value="NZ_CP039375.1"/>
</dbReference>
<name>A0A4D6K9M7_9EURY</name>
<feature type="transmembrane region" description="Helical" evidence="1">
    <location>
        <begin position="353"/>
        <end position="386"/>
    </location>
</feature>
<evidence type="ECO:0000256" key="1">
    <source>
        <dbReference type="SAM" id="Phobius"/>
    </source>
</evidence>
<dbReference type="OMA" id="RRWTITG"/>
<dbReference type="InterPro" id="IPR036259">
    <property type="entry name" value="MFS_trans_sf"/>
</dbReference>